<sequence>MPPPKYKKISRTGFLGFLILFFTLNLFLSSCIPEPEAPQIELKESNQLAKIRSWFEENKSKLRLQERGRNFRTDSQELILPFFEKEPDWERFHHYFFPDGREVFEVSLENAKKYFPASLLDSFPNQNPANFIVQNIIFIKHPTENRFDPLIARYFPSDEYSIGKMKNIAFNRLNQYWSGQIDIFTYDEHHFIGFQINEGQIAQTNRFGTPGNLNSRVLSDCRQITREVVWTSSSPGPADDDPLGLGVTLHSITIVEVICSGSMDNNPPPGAINIDGEFYYEFANGNEGCTDCDYNVPIINNPTTTILNQLSNPCASSILKNVLKTSKLRSSIGQLNQMNEIIDLLDNANGFEFIIKNSSISNSTDRDIKYNIYTGKNEVTIYLNNNYLETATKLSIARTILHEIVHAYLLYVGCAPLEEGVIQNGLMNYALTVGLDLGDIHHNFMAQYVDAIGYSLEQWHLANGGASNIPSSYFKEIAWGGLSAKSFNSSNNQYVWFESYKVLVPSESERIRIHNNIINEYVNNSDAKTDPC</sequence>
<name>A0ABQ6PML9_9BACT</name>
<protein>
    <recommendedName>
        <fullName evidence="3">SprT-like family protein</fullName>
    </recommendedName>
</protein>
<accession>A0ABQ6PML9</accession>
<proteinExistence type="predicted"/>
<organism evidence="1 2">
    <name type="scientific">Algoriphagus confluentis</name>
    <dbReference type="NCBI Taxonomy" id="1697556"/>
    <lineage>
        <taxon>Bacteria</taxon>
        <taxon>Pseudomonadati</taxon>
        <taxon>Bacteroidota</taxon>
        <taxon>Cytophagia</taxon>
        <taxon>Cytophagales</taxon>
        <taxon>Cyclobacteriaceae</taxon>
        <taxon>Algoriphagus</taxon>
    </lineage>
</organism>
<reference evidence="1 2" key="1">
    <citation type="submission" date="2023-08" db="EMBL/GenBank/DDBJ databases">
        <title>Draft genome sequence of Algoriphagus confluentis.</title>
        <authorList>
            <person name="Takatani N."/>
            <person name="Hosokawa M."/>
            <person name="Sawabe T."/>
        </authorList>
    </citation>
    <scope>NUCLEOTIDE SEQUENCE [LARGE SCALE GENOMIC DNA]</scope>
    <source>
        <strain evidence="1 2">NBRC 111222</strain>
    </source>
</reference>
<evidence type="ECO:0000313" key="1">
    <source>
        <dbReference type="EMBL" id="GMQ28891.1"/>
    </source>
</evidence>
<dbReference type="Proteomes" id="UP001338309">
    <property type="component" value="Unassembled WGS sequence"/>
</dbReference>
<dbReference type="PROSITE" id="PS51257">
    <property type="entry name" value="PROKAR_LIPOPROTEIN"/>
    <property type="match status" value="1"/>
</dbReference>
<keyword evidence="2" id="KW-1185">Reference proteome</keyword>
<comment type="caution">
    <text evidence="1">The sequence shown here is derived from an EMBL/GenBank/DDBJ whole genome shotgun (WGS) entry which is preliminary data.</text>
</comment>
<evidence type="ECO:0000313" key="2">
    <source>
        <dbReference type="Proteomes" id="UP001338309"/>
    </source>
</evidence>
<gene>
    <name evidence="1" type="ORF">Aconfl_15340</name>
</gene>
<evidence type="ECO:0008006" key="3">
    <source>
        <dbReference type="Google" id="ProtNLM"/>
    </source>
</evidence>
<dbReference type="EMBL" id="BTPD01000004">
    <property type="protein sequence ID" value="GMQ28891.1"/>
    <property type="molecule type" value="Genomic_DNA"/>
</dbReference>